<gene>
    <name evidence="2" type="ORF">SAMN02746064_01253</name>
</gene>
<dbReference type="InterPro" id="IPR000182">
    <property type="entry name" value="GNAT_dom"/>
</dbReference>
<dbReference type="OrthoDB" id="9790652at2"/>
<dbReference type="Gene3D" id="3.40.630.30">
    <property type="match status" value="1"/>
</dbReference>
<evidence type="ECO:0000313" key="3">
    <source>
        <dbReference type="Proteomes" id="UP000184251"/>
    </source>
</evidence>
<dbReference type="Proteomes" id="UP000184251">
    <property type="component" value="Unassembled WGS sequence"/>
</dbReference>
<dbReference type="RefSeq" id="WP_084117042.1">
    <property type="nucleotide sequence ID" value="NZ_FQTU01000007.1"/>
</dbReference>
<dbReference type="InterPro" id="IPR016181">
    <property type="entry name" value="Acyl_CoA_acyltransferase"/>
</dbReference>
<dbReference type="InterPro" id="IPR022525">
    <property type="entry name" value="GNAT_AblB"/>
</dbReference>
<dbReference type="Pfam" id="PF00583">
    <property type="entry name" value="Acetyltransf_1"/>
    <property type="match status" value="1"/>
</dbReference>
<dbReference type="AlphaFoldDB" id="A0A1M4WIV8"/>
<feature type="domain" description="N-acetyltransferase" evidence="1">
    <location>
        <begin position="126"/>
        <end position="276"/>
    </location>
</feature>
<evidence type="ECO:0000313" key="2">
    <source>
        <dbReference type="EMBL" id="SHE81135.1"/>
    </source>
</evidence>
<dbReference type="SUPFAM" id="SSF55729">
    <property type="entry name" value="Acyl-CoA N-acyltransferases (Nat)"/>
    <property type="match status" value="1"/>
</dbReference>
<dbReference type="CDD" id="cd04301">
    <property type="entry name" value="NAT_SF"/>
    <property type="match status" value="1"/>
</dbReference>
<organism evidence="2 3">
    <name type="scientific">Alkalibacter saccharofermentans DSM 14828</name>
    <dbReference type="NCBI Taxonomy" id="1120975"/>
    <lineage>
        <taxon>Bacteria</taxon>
        <taxon>Bacillati</taxon>
        <taxon>Bacillota</taxon>
        <taxon>Clostridia</taxon>
        <taxon>Eubacteriales</taxon>
        <taxon>Eubacteriaceae</taxon>
        <taxon>Alkalibacter</taxon>
    </lineage>
</organism>
<reference evidence="2 3" key="1">
    <citation type="submission" date="2016-11" db="EMBL/GenBank/DDBJ databases">
        <authorList>
            <person name="Jaros S."/>
            <person name="Januszkiewicz K."/>
            <person name="Wedrychowicz H."/>
        </authorList>
    </citation>
    <scope>NUCLEOTIDE SEQUENCE [LARGE SCALE GENOMIC DNA]</scope>
    <source>
        <strain evidence="2 3">DSM 14828</strain>
    </source>
</reference>
<name>A0A1M4WIV8_9FIRM</name>
<dbReference type="EMBL" id="FQTU01000007">
    <property type="protein sequence ID" value="SHE81135.1"/>
    <property type="molecule type" value="Genomic_DNA"/>
</dbReference>
<keyword evidence="2" id="KW-0808">Transferase</keyword>
<sequence length="276" mass="31438">MGDKVEFLGHSLIQHGKDNDRIYLMKYDYRDETKIIDSLKDLADKYSYSKIFAKVPLNKESIFLTAGYTREAKIPNYKSGEEDYVFLGKYMDHARGLINDSALLDDVLATARSKAKVDPPPLEDGHVIKKLTKEDAPEMAGLYKRVFKTYPFPIHDADYLIKTMEENIHYYGIFQGKKLVALSSSETDPEYKNCEMTDFATLPNYRGKKFALVLLFEMEKSMKALGFKTLYTIARAKSHGMNATFAKAGYAFGGMLINNTNISGDIESMNVWYKII</sequence>
<evidence type="ECO:0000259" key="1">
    <source>
        <dbReference type="PROSITE" id="PS51186"/>
    </source>
</evidence>
<keyword evidence="3" id="KW-1185">Reference proteome</keyword>
<dbReference type="STRING" id="1120975.SAMN02746064_01253"/>
<accession>A0A1M4WIV8</accession>
<proteinExistence type="predicted"/>
<dbReference type="PROSITE" id="PS51186">
    <property type="entry name" value="GNAT"/>
    <property type="match status" value="1"/>
</dbReference>
<protein>
    <submittedName>
        <fullName evidence="2">Beta-lysine acetyltransferase</fullName>
    </submittedName>
</protein>
<dbReference type="GO" id="GO:0008080">
    <property type="term" value="F:N-acetyltransferase activity"/>
    <property type="evidence" value="ECO:0007669"/>
    <property type="project" value="InterPro"/>
</dbReference>
<dbReference type="NCBIfam" id="TIGR03827">
    <property type="entry name" value="GNAT_ablB"/>
    <property type="match status" value="1"/>
</dbReference>